<accession>T1GAG5</accession>
<evidence type="ECO:0000256" key="6">
    <source>
        <dbReference type="ARBA" id="ARBA00022964"/>
    </source>
</evidence>
<protein>
    <recommendedName>
        <fullName evidence="10">acireductone dioxygenase (Fe(2+)-requiring)</fullName>
        <ecNumber evidence="10">1.13.11.54</ecNumber>
    </recommendedName>
</protein>
<dbReference type="InterPro" id="IPR011051">
    <property type="entry name" value="RmlC_Cupin_sf"/>
</dbReference>
<comment type="catalytic activity">
    <reaction evidence="1">
        <text>1,2-dihydroxy-5-(methylsulfanyl)pent-1-en-3-one + O2 = 4-methylsulfanyl-2-oxobutanoate + formate + 2 H(+)</text>
        <dbReference type="Rhea" id="RHEA:24504"/>
        <dbReference type="ChEBI" id="CHEBI:15378"/>
        <dbReference type="ChEBI" id="CHEBI:15379"/>
        <dbReference type="ChEBI" id="CHEBI:15740"/>
        <dbReference type="ChEBI" id="CHEBI:16723"/>
        <dbReference type="ChEBI" id="CHEBI:49252"/>
        <dbReference type="EC" id="1.13.11.54"/>
    </reaction>
</comment>
<organism evidence="11 12">
    <name type="scientific">Megaselia scalaris</name>
    <name type="common">Humpbacked fly</name>
    <name type="synonym">Phora scalaris</name>
    <dbReference type="NCBI Taxonomy" id="36166"/>
    <lineage>
        <taxon>Eukaryota</taxon>
        <taxon>Metazoa</taxon>
        <taxon>Ecdysozoa</taxon>
        <taxon>Arthropoda</taxon>
        <taxon>Hexapoda</taxon>
        <taxon>Insecta</taxon>
        <taxon>Pterygota</taxon>
        <taxon>Neoptera</taxon>
        <taxon>Endopterygota</taxon>
        <taxon>Diptera</taxon>
        <taxon>Brachycera</taxon>
        <taxon>Muscomorpha</taxon>
        <taxon>Platypezoidea</taxon>
        <taxon>Phoridae</taxon>
        <taxon>Megaseliini</taxon>
        <taxon>Megaselia</taxon>
    </lineage>
</organism>
<evidence type="ECO:0000256" key="7">
    <source>
        <dbReference type="ARBA" id="ARBA00023002"/>
    </source>
</evidence>
<dbReference type="GO" id="GO:0009086">
    <property type="term" value="P:methionine biosynthetic process"/>
    <property type="evidence" value="ECO:0007669"/>
    <property type="project" value="UniProtKB-KW"/>
</dbReference>
<keyword evidence="3" id="KW-0533">Nickel</keyword>
<dbReference type="Proteomes" id="UP000015102">
    <property type="component" value="Unassembled WGS sequence"/>
</dbReference>
<evidence type="ECO:0000256" key="1">
    <source>
        <dbReference type="ARBA" id="ARBA00000428"/>
    </source>
</evidence>
<keyword evidence="8" id="KW-0408">Iron</keyword>
<sequence>MANPSYLRFANPQTTEALHPRWKTYIGFDYIGFYSGTLDLTNHAEDKWIRISVSAGDMIVIPAGIYHRFTLDINNYIQAKRLFIGEPVWCLIIDLWTK</sequence>
<proteinExistence type="predicted"/>
<name>T1GAG5_MEGSC</name>
<dbReference type="EMBL" id="CAQQ02390892">
    <property type="status" value="NOT_ANNOTATED_CDS"/>
    <property type="molecule type" value="Genomic_DNA"/>
</dbReference>
<dbReference type="Gene3D" id="2.60.120.10">
    <property type="entry name" value="Jelly Rolls"/>
    <property type="match status" value="1"/>
</dbReference>
<evidence type="ECO:0000313" key="11">
    <source>
        <dbReference type="EnsemblMetazoa" id="MESCA000221-PA"/>
    </source>
</evidence>
<keyword evidence="12" id="KW-1185">Reference proteome</keyword>
<dbReference type="PANTHER" id="PTHR23418">
    <property type="entry name" value="ACIREDUCTONE DIOXYGENASE"/>
    <property type="match status" value="1"/>
</dbReference>
<evidence type="ECO:0000313" key="12">
    <source>
        <dbReference type="Proteomes" id="UP000015102"/>
    </source>
</evidence>
<dbReference type="EC" id="1.13.11.54" evidence="10"/>
<evidence type="ECO:0000256" key="3">
    <source>
        <dbReference type="ARBA" id="ARBA00022596"/>
    </source>
</evidence>
<keyword evidence="9" id="KW-0486">Methionine biosynthesis</keyword>
<reference evidence="12" key="1">
    <citation type="submission" date="2013-02" db="EMBL/GenBank/DDBJ databases">
        <authorList>
            <person name="Hughes D."/>
        </authorList>
    </citation>
    <scope>NUCLEOTIDE SEQUENCE</scope>
    <source>
        <strain>Durham</strain>
        <strain evidence="12">NC isolate 2 -- Noor lab</strain>
    </source>
</reference>
<evidence type="ECO:0000256" key="2">
    <source>
        <dbReference type="ARBA" id="ARBA00001954"/>
    </source>
</evidence>
<dbReference type="SUPFAM" id="SSF51182">
    <property type="entry name" value="RmlC-like cupins"/>
    <property type="match status" value="1"/>
</dbReference>
<dbReference type="GO" id="GO:0010309">
    <property type="term" value="F:acireductone dioxygenase [iron(II)-requiring] activity"/>
    <property type="evidence" value="ECO:0007669"/>
    <property type="project" value="UniProtKB-EC"/>
</dbReference>
<reference evidence="11" key="2">
    <citation type="submission" date="2015-06" db="UniProtKB">
        <authorList>
            <consortium name="EnsemblMetazoa"/>
        </authorList>
    </citation>
    <scope>IDENTIFICATION</scope>
</reference>
<comment type="cofactor">
    <cofactor evidence="2">
        <name>Fe(2+)</name>
        <dbReference type="ChEBI" id="CHEBI:29033"/>
    </cofactor>
</comment>
<dbReference type="PANTHER" id="PTHR23418:SF0">
    <property type="entry name" value="ACIREDUCTONE DIOXYGENASE"/>
    <property type="match status" value="1"/>
</dbReference>
<dbReference type="HOGENOM" id="CLU_2335992_0_0_1"/>
<dbReference type="GO" id="GO:0046872">
    <property type="term" value="F:metal ion binding"/>
    <property type="evidence" value="ECO:0007669"/>
    <property type="project" value="UniProtKB-KW"/>
</dbReference>
<keyword evidence="4" id="KW-0028">Amino-acid biosynthesis</keyword>
<keyword evidence="7" id="KW-0560">Oxidoreductase</keyword>
<evidence type="ECO:0000256" key="4">
    <source>
        <dbReference type="ARBA" id="ARBA00022605"/>
    </source>
</evidence>
<keyword evidence="6" id="KW-0223">Dioxygenase</keyword>
<dbReference type="EnsemblMetazoa" id="MESCA000221-RA">
    <property type="protein sequence ID" value="MESCA000221-PA"/>
    <property type="gene ID" value="MESCA000221"/>
</dbReference>
<evidence type="ECO:0000256" key="9">
    <source>
        <dbReference type="ARBA" id="ARBA00023167"/>
    </source>
</evidence>
<evidence type="ECO:0000256" key="10">
    <source>
        <dbReference type="ARBA" id="ARBA00039005"/>
    </source>
</evidence>
<evidence type="ECO:0000256" key="8">
    <source>
        <dbReference type="ARBA" id="ARBA00023004"/>
    </source>
</evidence>
<dbReference type="InterPro" id="IPR014710">
    <property type="entry name" value="RmlC-like_jellyroll"/>
</dbReference>
<evidence type="ECO:0000256" key="5">
    <source>
        <dbReference type="ARBA" id="ARBA00022723"/>
    </source>
</evidence>
<dbReference type="Pfam" id="PF03079">
    <property type="entry name" value="ARD"/>
    <property type="match status" value="1"/>
</dbReference>
<dbReference type="AlphaFoldDB" id="T1GAG5"/>
<keyword evidence="5" id="KW-0479">Metal-binding</keyword>
<dbReference type="InterPro" id="IPR004313">
    <property type="entry name" value="ARD"/>
</dbReference>
<dbReference type="STRING" id="36166.T1GAG5"/>